<dbReference type="GO" id="GO:0004568">
    <property type="term" value="F:chitinase activity"/>
    <property type="evidence" value="ECO:0007669"/>
    <property type="project" value="InterPro"/>
</dbReference>
<name>A0A7V8JMB2_STEMA</name>
<dbReference type="GO" id="GO:0016998">
    <property type="term" value="P:cell wall macromolecule catabolic process"/>
    <property type="evidence" value="ECO:0007669"/>
    <property type="project" value="InterPro"/>
</dbReference>
<dbReference type="Pfam" id="PF00182">
    <property type="entry name" value="Glyco_hydro_19"/>
    <property type="match status" value="1"/>
</dbReference>
<feature type="domain" description="Glycoside hydrolase family 19 catalytic" evidence="1">
    <location>
        <begin position="36"/>
        <end position="128"/>
    </location>
</feature>
<gene>
    <name evidence="2" type="ORF">GAK31_01686</name>
</gene>
<dbReference type="PANTHER" id="PTHR34408:SF1">
    <property type="entry name" value="GLYCOSYL HYDROLASE FAMILY 19 DOMAIN-CONTAINING PROTEIN HI_1415"/>
    <property type="match status" value="1"/>
</dbReference>
<dbReference type="PANTHER" id="PTHR34408">
    <property type="entry name" value="FAMILY PROTEIN, PUTATIVE-RELATED"/>
    <property type="match status" value="1"/>
</dbReference>
<protein>
    <recommendedName>
        <fullName evidence="1">Glycoside hydrolase family 19 catalytic domain-containing protein</fullName>
    </recommendedName>
</protein>
<dbReference type="SUPFAM" id="SSF53955">
    <property type="entry name" value="Lysozyme-like"/>
    <property type="match status" value="1"/>
</dbReference>
<dbReference type="InterPro" id="IPR000726">
    <property type="entry name" value="Glyco_hydro_19_cat"/>
</dbReference>
<reference evidence="3" key="1">
    <citation type="journal article" date="2020" name="MBio">
        <title>Horizontal gene transfer to a defensive symbiont with a reduced genome amongst a multipartite beetle microbiome.</title>
        <authorList>
            <person name="Waterworth S.C."/>
            <person name="Florez L.V."/>
            <person name="Rees E.R."/>
            <person name="Hertweck C."/>
            <person name="Kaltenpoth M."/>
            <person name="Kwan J.C."/>
        </authorList>
    </citation>
    <scope>NUCLEOTIDE SEQUENCE [LARGE SCALE GENOMIC DNA]</scope>
</reference>
<organism evidence="2 3">
    <name type="scientific">Stenotrophomonas maltophilia</name>
    <name type="common">Pseudomonas maltophilia</name>
    <name type="synonym">Xanthomonas maltophilia</name>
    <dbReference type="NCBI Taxonomy" id="40324"/>
    <lineage>
        <taxon>Bacteria</taxon>
        <taxon>Pseudomonadati</taxon>
        <taxon>Pseudomonadota</taxon>
        <taxon>Gammaproteobacteria</taxon>
        <taxon>Lysobacterales</taxon>
        <taxon>Lysobacteraceae</taxon>
        <taxon>Stenotrophomonas</taxon>
        <taxon>Stenotrophomonas maltophilia group</taxon>
    </lineage>
</organism>
<dbReference type="Proteomes" id="UP000487117">
    <property type="component" value="Unassembled WGS sequence"/>
</dbReference>
<dbReference type="Gene3D" id="1.10.530.10">
    <property type="match status" value="1"/>
</dbReference>
<dbReference type="AlphaFoldDB" id="A0A7V8JMB2"/>
<dbReference type="InterPro" id="IPR052354">
    <property type="entry name" value="Cell_Wall_Dynamics_Protein"/>
</dbReference>
<dbReference type="InterPro" id="IPR023346">
    <property type="entry name" value="Lysozyme-like_dom_sf"/>
</dbReference>
<sequence>MVSTETVAAAMGAGQYAQALEDACIQFGIVTALQKAHFLAQVAHESDGFRTATEYASGRAYEGRADLGNVQPGDGVRFKGRGLIQLTGRENYATFSSAMGQGDLFLRSPELVAQLPWAVSAAGWFWKRKGLNALADRDDLVAVTRRINGGTNGLADRQRRLAQTKKLFGLPL</sequence>
<dbReference type="EMBL" id="WNDS01000002">
    <property type="protein sequence ID" value="KAF1016197.1"/>
    <property type="molecule type" value="Genomic_DNA"/>
</dbReference>
<dbReference type="GO" id="GO:0006032">
    <property type="term" value="P:chitin catabolic process"/>
    <property type="evidence" value="ECO:0007669"/>
    <property type="project" value="InterPro"/>
</dbReference>
<evidence type="ECO:0000259" key="1">
    <source>
        <dbReference type="Pfam" id="PF00182"/>
    </source>
</evidence>
<accession>A0A7V8JMB2</accession>
<evidence type="ECO:0000313" key="2">
    <source>
        <dbReference type="EMBL" id="KAF1016197.1"/>
    </source>
</evidence>
<evidence type="ECO:0000313" key="3">
    <source>
        <dbReference type="Proteomes" id="UP000487117"/>
    </source>
</evidence>
<comment type="caution">
    <text evidence="2">The sequence shown here is derived from an EMBL/GenBank/DDBJ whole genome shotgun (WGS) entry which is preliminary data.</text>
</comment>
<proteinExistence type="predicted"/>